<comment type="caution">
    <text evidence="1">The sequence shown here is derived from an EMBL/GenBank/DDBJ whole genome shotgun (WGS) entry which is preliminary data.</text>
</comment>
<dbReference type="InterPro" id="IPR029044">
    <property type="entry name" value="Nucleotide-diphossugar_trans"/>
</dbReference>
<reference evidence="1 2" key="1">
    <citation type="submission" date="2024-07" db="EMBL/GenBank/DDBJ databases">
        <authorList>
            <person name="Li X.-J."/>
            <person name="Wang X."/>
        </authorList>
    </citation>
    <scope>NUCLEOTIDE SEQUENCE [LARGE SCALE GENOMIC DNA]</scope>
    <source>
        <strain evidence="1 2">DSM 23441</strain>
    </source>
</reference>
<organism evidence="1 2">
    <name type="scientific">Leptotrichia hongkongensis</name>
    <dbReference type="NCBI Taxonomy" id="554406"/>
    <lineage>
        <taxon>Bacteria</taxon>
        <taxon>Fusobacteriati</taxon>
        <taxon>Fusobacteriota</taxon>
        <taxon>Fusobacteriia</taxon>
        <taxon>Fusobacteriales</taxon>
        <taxon>Leptotrichiaceae</taxon>
        <taxon>Leptotrichia</taxon>
    </lineage>
</organism>
<dbReference type="EMBL" id="JBGORW010000004">
    <property type="protein sequence ID" value="MFA3799344.1"/>
    <property type="molecule type" value="Genomic_DNA"/>
</dbReference>
<dbReference type="Gene3D" id="3.90.550.10">
    <property type="entry name" value="Spore Coat Polysaccharide Biosynthesis Protein SpsA, Chain A"/>
    <property type="match status" value="1"/>
</dbReference>
<proteinExistence type="predicted"/>
<gene>
    <name evidence="1" type="ORF">ACEG17_03995</name>
</gene>
<dbReference type="Proteomes" id="UP001571581">
    <property type="component" value="Unassembled WGS sequence"/>
</dbReference>
<evidence type="ECO:0000313" key="1">
    <source>
        <dbReference type="EMBL" id="MFA3799344.1"/>
    </source>
</evidence>
<dbReference type="RefSeq" id="WP_372582650.1">
    <property type="nucleotide sequence ID" value="NZ_JBGORW010000004.1"/>
</dbReference>
<evidence type="ECO:0000313" key="2">
    <source>
        <dbReference type="Proteomes" id="UP001571581"/>
    </source>
</evidence>
<sequence>MKILIPMAGEGKRFSDAGYKLSKPVIPTIDRRTGKEYPMVVCATLDLPGLETNGNNLIYVDRDFHKKDGIEEKIKEFFPKANFITVDKLTEGQACTCLLAKEKINNNEELLIAGCDNGMIINQNKFEKMKKECDALVFTYRNNEAVLKNPNAYGWVKVNDKDEITGLSIKKAISDTPMNDHAIVATFWFKEGSIFVKSAEKMIQENDRINNEFYVDSVISHLLDLGYSAKVFEIDRYIGWGTPKDYEEYQNTIKYWKEFVKEDKNYLGD</sequence>
<name>A0ABV4S761_9FUSO</name>
<dbReference type="SUPFAM" id="SSF53448">
    <property type="entry name" value="Nucleotide-diphospho-sugar transferases"/>
    <property type="match status" value="1"/>
</dbReference>
<keyword evidence="2" id="KW-1185">Reference proteome</keyword>
<protein>
    <submittedName>
        <fullName evidence="1">Nucleotidyltransferase</fullName>
    </submittedName>
</protein>
<accession>A0ABV4S761</accession>